<keyword evidence="7 12" id="KW-0489">Methyltransferase</keyword>
<evidence type="ECO:0000259" key="14">
    <source>
        <dbReference type="Pfam" id="PF20260"/>
    </source>
</evidence>
<dbReference type="EC" id="2.1.1.193" evidence="3 12"/>
<dbReference type="Gene3D" id="2.40.240.20">
    <property type="entry name" value="Hypothetical PUA domain-like, domain 1"/>
    <property type="match status" value="1"/>
</dbReference>
<dbReference type="AlphaFoldDB" id="A0A9D2J2Y3"/>
<feature type="domain" description="Ribosomal RNA small subunit methyltransferase E PUA-like" evidence="14">
    <location>
        <begin position="24"/>
        <end position="62"/>
    </location>
</feature>
<evidence type="ECO:0000256" key="6">
    <source>
        <dbReference type="ARBA" id="ARBA00022552"/>
    </source>
</evidence>
<dbReference type="SUPFAM" id="SSF75217">
    <property type="entry name" value="alpha/beta knot"/>
    <property type="match status" value="1"/>
</dbReference>
<evidence type="ECO:0000313" key="15">
    <source>
        <dbReference type="EMBL" id="HIZ34701.1"/>
    </source>
</evidence>
<evidence type="ECO:0000256" key="8">
    <source>
        <dbReference type="ARBA" id="ARBA00022679"/>
    </source>
</evidence>
<dbReference type="Pfam" id="PF20260">
    <property type="entry name" value="PUA_4"/>
    <property type="match status" value="1"/>
</dbReference>
<dbReference type="InterPro" id="IPR015947">
    <property type="entry name" value="PUA-like_sf"/>
</dbReference>
<dbReference type="SUPFAM" id="SSF88697">
    <property type="entry name" value="PUA domain-like"/>
    <property type="match status" value="1"/>
</dbReference>
<evidence type="ECO:0000313" key="16">
    <source>
        <dbReference type="Proteomes" id="UP000824037"/>
    </source>
</evidence>
<evidence type="ECO:0000256" key="3">
    <source>
        <dbReference type="ARBA" id="ARBA00012328"/>
    </source>
</evidence>
<evidence type="ECO:0000256" key="7">
    <source>
        <dbReference type="ARBA" id="ARBA00022603"/>
    </source>
</evidence>
<dbReference type="Proteomes" id="UP000824037">
    <property type="component" value="Unassembled WGS sequence"/>
</dbReference>
<evidence type="ECO:0000259" key="13">
    <source>
        <dbReference type="Pfam" id="PF04452"/>
    </source>
</evidence>
<dbReference type="InterPro" id="IPR046886">
    <property type="entry name" value="RsmE_MTase_dom"/>
</dbReference>
<comment type="catalytic activity">
    <reaction evidence="11 12">
        <text>uridine(1498) in 16S rRNA + S-adenosyl-L-methionine = N(3)-methyluridine(1498) in 16S rRNA + S-adenosyl-L-homocysteine + H(+)</text>
        <dbReference type="Rhea" id="RHEA:42920"/>
        <dbReference type="Rhea" id="RHEA-COMP:10283"/>
        <dbReference type="Rhea" id="RHEA-COMP:10284"/>
        <dbReference type="ChEBI" id="CHEBI:15378"/>
        <dbReference type="ChEBI" id="CHEBI:57856"/>
        <dbReference type="ChEBI" id="CHEBI:59789"/>
        <dbReference type="ChEBI" id="CHEBI:65315"/>
        <dbReference type="ChEBI" id="CHEBI:74502"/>
        <dbReference type="EC" id="2.1.1.193"/>
    </reaction>
</comment>
<dbReference type="PANTHER" id="PTHR30027">
    <property type="entry name" value="RIBOSOMAL RNA SMALL SUBUNIT METHYLTRANSFERASE E"/>
    <property type="match status" value="1"/>
</dbReference>
<comment type="caution">
    <text evidence="15">The sequence shown here is derived from an EMBL/GenBank/DDBJ whole genome shotgun (WGS) entry which is preliminary data.</text>
</comment>
<dbReference type="PIRSF" id="PIRSF015601">
    <property type="entry name" value="MTase_slr0722"/>
    <property type="match status" value="1"/>
</dbReference>
<comment type="subcellular location">
    <subcellularLocation>
        <location evidence="1 12">Cytoplasm</location>
    </subcellularLocation>
</comment>
<evidence type="ECO:0000256" key="12">
    <source>
        <dbReference type="PIRNR" id="PIRNR015601"/>
    </source>
</evidence>
<proteinExistence type="inferred from homology"/>
<dbReference type="NCBIfam" id="NF008693">
    <property type="entry name" value="PRK11713.2-3"/>
    <property type="match status" value="1"/>
</dbReference>
<dbReference type="InterPro" id="IPR006700">
    <property type="entry name" value="RsmE"/>
</dbReference>
<evidence type="ECO:0000256" key="1">
    <source>
        <dbReference type="ARBA" id="ARBA00004496"/>
    </source>
</evidence>
<evidence type="ECO:0000256" key="10">
    <source>
        <dbReference type="ARBA" id="ARBA00025699"/>
    </source>
</evidence>
<gene>
    <name evidence="15" type="ORF">H9815_02895</name>
</gene>
<comment type="function">
    <text evidence="10 12">Specifically methylates the N3 position of the uracil ring of uridine 1498 (m3U1498) in 16S rRNA. Acts on the fully assembled 30S ribosomal subunit.</text>
</comment>
<comment type="similarity">
    <text evidence="2 12">Belongs to the RNA methyltransferase RsmE family.</text>
</comment>
<evidence type="ECO:0000256" key="4">
    <source>
        <dbReference type="ARBA" id="ARBA00013673"/>
    </source>
</evidence>
<dbReference type="Pfam" id="PF04452">
    <property type="entry name" value="Methyltrans_RNA"/>
    <property type="match status" value="1"/>
</dbReference>
<dbReference type="NCBIfam" id="TIGR00046">
    <property type="entry name" value="RsmE family RNA methyltransferase"/>
    <property type="match status" value="1"/>
</dbReference>
<evidence type="ECO:0000256" key="2">
    <source>
        <dbReference type="ARBA" id="ARBA00005528"/>
    </source>
</evidence>
<dbReference type="CDD" id="cd18084">
    <property type="entry name" value="RsmE-like"/>
    <property type="match status" value="1"/>
</dbReference>
<dbReference type="EMBL" id="DXBY01000051">
    <property type="protein sequence ID" value="HIZ34701.1"/>
    <property type="molecule type" value="Genomic_DNA"/>
</dbReference>
<dbReference type="PANTHER" id="PTHR30027:SF3">
    <property type="entry name" value="16S RRNA (URACIL(1498)-N(3))-METHYLTRANSFERASE"/>
    <property type="match status" value="1"/>
</dbReference>
<reference evidence="15" key="1">
    <citation type="journal article" date="2021" name="PeerJ">
        <title>Extensive microbial diversity within the chicken gut microbiome revealed by metagenomics and culture.</title>
        <authorList>
            <person name="Gilroy R."/>
            <person name="Ravi A."/>
            <person name="Getino M."/>
            <person name="Pursley I."/>
            <person name="Horton D.L."/>
            <person name="Alikhan N.F."/>
            <person name="Baker D."/>
            <person name="Gharbi K."/>
            <person name="Hall N."/>
            <person name="Watson M."/>
            <person name="Adriaenssens E.M."/>
            <person name="Foster-Nyarko E."/>
            <person name="Jarju S."/>
            <person name="Secka A."/>
            <person name="Antonio M."/>
            <person name="Oren A."/>
            <person name="Chaudhuri R.R."/>
            <person name="La Ragione R."/>
            <person name="Hildebrand F."/>
            <person name="Pallen M.J."/>
        </authorList>
    </citation>
    <scope>NUCLEOTIDE SEQUENCE</scope>
    <source>
        <strain evidence="15">ChiGjej4B4-7305</strain>
    </source>
</reference>
<name>A0A9D2J2Y3_9MICO</name>
<dbReference type="GO" id="GO:0070475">
    <property type="term" value="P:rRNA base methylation"/>
    <property type="evidence" value="ECO:0007669"/>
    <property type="project" value="TreeGrafter"/>
</dbReference>
<dbReference type="Gene3D" id="3.40.1280.10">
    <property type="match status" value="1"/>
</dbReference>
<feature type="domain" description="Ribosomal RNA small subunit methyltransferase E methyltransferase" evidence="13">
    <location>
        <begin position="82"/>
        <end position="246"/>
    </location>
</feature>
<dbReference type="InterPro" id="IPR046887">
    <property type="entry name" value="RsmE_PUA-like"/>
</dbReference>
<dbReference type="GO" id="GO:0070042">
    <property type="term" value="F:rRNA (uridine-N3-)-methyltransferase activity"/>
    <property type="evidence" value="ECO:0007669"/>
    <property type="project" value="TreeGrafter"/>
</dbReference>
<organism evidence="15 16">
    <name type="scientific">Candidatus Ruania gallistercoris</name>
    <dbReference type="NCBI Taxonomy" id="2838746"/>
    <lineage>
        <taxon>Bacteria</taxon>
        <taxon>Bacillati</taxon>
        <taxon>Actinomycetota</taxon>
        <taxon>Actinomycetes</taxon>
        <taxon>Micrococcales</taxon>
        <taxon>Ruaniaceae</taxon>
        <taxon>Ruania</taxon>
    </lineage>
</organism>
<protein>
    <recommendedName>
        <fullName evidence="4 12">Ribosomal RNA small subunit methyltransferase E</fullName>
        <ecNumber evidence="3 12">2.1.1.193</ecNumber>
    </recommendedName>
</protein>
<evidence type="ECO:0000256" key="11">
    <source>
        <dbReference type="ARBA" id="ARBA00047944"/>
    </source>
</evidence>
<keyword evidence="9 12" id="KW-0949">S-adenosyl-L-methionine</keyword>
<accession>A0A9D2J2Y3</accession>
<dbReference type="GO" id="GO:0005737">
    <property type="term" value="C:cytoplasm"/>
    <property type="evidence" value="ECO:0007669"/>
    <property type="project" value="UniProtKB-SubCell"/>
</dbReference>
<keyword evidence="6 12" id="KW-0698">rRNA processing</keyword>
<sequence>MSLPVFITTPGDLDGAGAAGRYALTGPEARHAAAVMRLRVGEQVQVVDGAGERLTGVITAVDGAARLDLDVTTLEHEQAPRCRLVLVQALAKGGRDELAIEAGTEVGMDAVLPWQSDRSVSRWRGPKAAKGVQRWQQVVLAATKQSRRAYLPEVGDLLVGEELLARVSSAVESGRTVLVAHEGADTPIGQASIGSDCPEVLVVVGPEGGLTEAEVDGLRGAGAQVVRLGPHVLRTSTAGPIALALLAQRLGRG</sequence>
<evidence type="ECO:0000256" key="5">
    <source>
        <dbReference type="ARBA" id="ARBA00022490"/>
    </source>
</evidence>
<dbReference type="InterPro" id="IPR029026">
    <property type="entry name" value="tRNA_m1G_MTases_N"/>
</dbReference>
<dbReference type="InterPro" id="IPR029028">
    <property type="entry name" value="Alpha/beta_knot_MTases"/>
</dbReference>
<keyword evidence="5 12" id="KW-0963">Cytoplasm</keyword>
<keyword evidence="8 12" id="KW-0808">Transferase</keyword>
<evidence type="ECO:0000256" key="9">
    <source>
        <dbReference type="ARBA" id="ARBA00022691"/>
    </source>
</evidence>
<reference evidence="15" key="2">
    <citation type="submission" date="2021-04" db="EMBL/GenBank/DDBJ databases">
        <authorList>
            <person name="Gilroy R."/>
        </authorList>
    </citation>
    <scope>NUCLEOTIDE SEQUENCE</scope>
    <source>
        <strain evidence="15">ChiGjej4B4-7305</strain>
    </source>
</reference>